<comment type="caution">
    <text evidence="7">The sequence shown here is derived from an EMBL/GenBank/DDBJ whole genome shotgun (WGS) entry which is preliminary data.</text>
</comment>
<comment type="subcellular location">
    <subcellularLocation>
        <location evidence="1">Membrane</location>
        <topology evidence="1">Multi-pass membrane protein</topology>
    </subcellularLocation>
</comment>
<evidence type="ECO:0000256" key="4">
    <source>
        <dbReference type="ARBA" id="ARBA00022989"/>
    </source>
</evidence>
<evidence type="ECO:0000313" key="7">
    <source>
        <dbReference type="EMBL" id="EMR04651.1"/>
    </source>
</evidence>
<dbReference type="PANTHER" id="PTHR11048">
    <property type="entry name" value="PRENYLTRANSFERASES"/>
    <property type="match status" value="1"/>
</dbReference>
<evidence type="ECO:0008006" key="9">
    <source>
        <dbReference type="Google" id="ProtNLM"/>
    </source>
</evidence>
<protein>
    <recommendedName>
        <fullName evidence="9">Prenyltransferase</fullName>
    </recommendedName>
</protein>
<evidence type="ECO:0000313" key="8">
    <source>
        <dbReference type="Proteomes" id="UP000011910"/>
    </source>
</evidence>
<evidence type="ECO:0000256" key="1">
    <source>
        <dbReference type="ARBA" id="ARBA00004141"/>
    </source>
</evidence>
<keyword evidence="3 6" id="KW-0812">Transmembrane</keyword>
<dbReference type="GO" id="GO:0016765">
    <property type="term" value="F:transferase activity, transferring alkyl or aryl (other than methyl) groups"/>
    <property type="evidence" value="ECO:0007669"/>
    <property type="project" value="InterPro"/>
</dbReference>
<dbReference type="RefSeq" id="WP_009193666.1">
    <property type="nucleotide sequence ID" value="NZ_AODQ01000003.1"/>
</dbReference>
<dbReference type="InterPro" id="IPR044878">
    <property type="entry name" value="UbiA_sf"/>
</dbReference>
<dbReference type="Proteomes" id="UP000011910">
    <property type="component" value="Unassembled WGS sequence"/>
</dbReference>
<evidence type="ECO:0000256" key="2">
    <source>
        <dbReference type="ARBA" id="ARBA00022475"/>
    </source>
</evidence>
<dbReference type="AlphaFoldDB" id="M7NBT7"/>
<accession>M7NBT7</accession>
<reference evidence="7 8" key="1">
    <citation type="journal article" date="2013" name="Genome Announc.">
        <title>Draft Genome Sequence of Cesiribacter andamanensis Strain AMV16T, Isolated from a Soil Sample from a Mud Volcano in the Andaman Islands, India.</title>
        <authorList>
            <person name="Shivaji S."/>
            <person name="Ara S."/>
            <person name="Begum Z."/>
            <person name="Srinivas T.N."/>
            <person name="Singh A."/>
            <person name="Kumar Pinnaka A."/>
        </authorList>
    </citation>
    <scope>NUCLEOTIDE SEQUENCE [LARGE SCALE GENOMIC DNA]</scope>
    <source>
        <strain evidence="7 8">AMV16</strain>
    </source>
</reference>
<keyword evidence="4 6" id="KW-1133">Transmembrane helix</keyword>
<dbReference type="Gene3D" id="1.10.357.140">
    <property type="entry name" value="UbiA prenyltransferase"/>
    <property type="match status" value="1"/>
</dbReference>
<dbReference type="GO" id="GO:0009247">
    <property type="term" value="P:glycolipid biosynthetic process"/>
    <property type="evidence" value="ECO:0007669"/>
    <property type="project" value="TreeGrafter"/>
</dbReference>
<feature type="transmembrane region" description="Helical" evidence="6">
    <location>
        <begin position="86"/>
        <end position="112"/>
    </location>
</feature>
<feature type="transmembrane region" description="Helical" evidence="6">
    <location>
        <begin position="46"/>
        <end position="65"/>
    </location>
</feature>
<dbReference type="InterPro" id="IPR000537">
    <property type="entry name" value="UbiA_prenyltransferase"/>
</dbReference>
<evidence type="ECO:0000256" key="6">
    <source>
        <dbReference type="SAM" id="Phobius"/>
    </source>
</evidence>
<keyword evidence="8" id="KW-1185">Reference proteome</keyword>
<dbReference type="Pfam" id="PF01040">
    <property type="entry name" value="UbiA"/>
    <property type="match status" value="1"/>
</dbReference>
<gene>
    <name evidence="7" type="ORF">ADICEAN_00254</name>
</gene>
<keyword evidence="2" id="KW-1003">Cell membrane</keyword>
<organism evidence="7 8">
    <name type="scientific">Cesiribacter andamanensis AMV16</name>
    <dbReference type="NCBI Taxonomy" id="1279009"/>
    <lineage>
        <taxon>Bacteria</taxon>
        <taxon>Pseudomonadati</taxon>
        <taxon>Bacteroidota</taxon>
        <taxon>Cytophagia</taxon>
        <taxon>Cytophagales</taxon>
        <taxon>Cesiribacteraceae</taxon>
        <taxon>Cesiribacter</taxon>
    </lineage>
</organism>
<dbReference type="PANTHER" id="PTHR11048:SF5">
    <property type="entry name" value="DECAPRENYL-PHOSPHATE PHOSPHORIBOSYLTRANSFERASE"/>
    <property type="match status" value="1"/>
</dbReference>
<evidence type="ECO:0000256" key="3">
    <source>
        <dbReference type="ARBA" id="ARBA00022692"/>
    </source>
</evidence>
<sequence>MSAFALSIIKLSAVARLIRVHQWVKNLFLFIPLFFAGHLFDTHALISLLSGFLSFSLVASAIYIINDYNDLASDRMHPTKSRRPLAAGEIGLPYAFSLLGLMLTGGLVMAWFENPLFFADSHWAIWP</sequence>
<dbReference type="InterPro" id="IPR039653">
    <property type="entry name" value="Prenyltransferase"/>
</dbReference>
<feature type="transmembrane region" description="Helical" evidence="6">
    <location>
        <begin position="23"/>
        <end position="40"/>
    </location>
</feature>
<dbReference type="GO" id="GO:0005886">
    <property type="term" value="C:plasma membrane"/>
    <property type="evidence" value="ECO:0007669"/>
    <property type="project" value="TreeGrafter"/>
</dbReference>
<dbReference type="eggNOG" id="COG0382">
    <property type="taxonomic scope" value="Bacteria"/>
</dbReference>
<evidence type="ECO:0000256" key="5">
    <source>
        <dbReference type="ARBA" id="ARBA00023136"/>
    </source>
</evidence>
<dbReference type="EMBL" id="AODQ01000003">
    <property type="protein sequence ID" value="EMR04651.1"/>
    <property type="molecule type" value="Genomic_DNA"/>
</dbReference>
<dbReference type="STRING" id="1279009.ADICEAN_00254"/>
<proteinExistence type="predicted"/>
<name>M7NBT7_9BACT</name>
<keyword evidence="5 6" id="KW-0472">Membrane</keyword>